<dbReference type="AlphaFoldDB" id="A0A1E4SF41"/>
<dbReference type="GeneID" id="30982110"/>
<feature type="region of interest" description="Disordered" evidence="1">
    <location>
        <begin position="1"/>
        <end position="30"/>
    </location>
</feature>
<evidence type="ECO:0000313" key="3">
    <source>
        <dbReference type="Proteomes" id="UP000094285"/>
    </source>
</evidence>
<proteinExistence type="predicted"/>
<dbReference type="EMBL" id="KV453914">
    <property type="protein sequence ID" value="ODV78085.1"/>
    <property type="molecule type" value="Genomic_DNA"/>
</dbReference>
<accession>A0A1E4SF41</accession>
<evidence type="ECO:0000256" key="1">
    <source>
        <dbReference type="SAM" id="MobiDB-lite"/>
    </source>
</evidence>
<dbReference type="Proteomes" id="UP000094285">
    <property type="component" value="Unassembled WGS sequence"/>
</dbReference>
<organism evidence="2 3">
    <name type="scientific">Suhomyces tanzawaensis NRRL Y-17324</name>
    <dbReference type="NCBI Taxonomy" id="984487"/>
    <lineage>
        <taxon>Eukaryota</taxon>
        <taxon>Fungi</taxon>
        <taxon>Dikarya</taxon>
        <taxon>Ascomycota</taxon>
        <taxon>Saccharomycotina</taxon>
        <taxon>Pichiomycetes</taxon>
        <taxon>Debaryomycetaceae</taxon>
        <taxon>Suhomyces</taxon>
    </lineage>
</organism>
<name>A0A1E4SF41_9ASCO</name>
<keyword evidence="3" id="KW-1185">Reference proteome</keyword>
<sequence>MPNLNPPSPQSGLIGPPKSSLTAVPTAPRAHRRLNNPSIYGLACPRAQWGNVMACVTSLLLGRLHEAQAPAQIRRWMFLSDSLEHGPVTCCREPRTSGYDDRR</sequence>
<evidence type="ECO:0000313" key="2">
    <source>
        <dbReference type="EMBL" id="ODV78085.1"/>
    </source>
</evidence>
<gene>
    <name evidence="2" type="ORF">CANTADRAFT_27030</name>
</gene>
<reference evidence="3" key="1">
    <citation type="submission" date="2016-05" db="EMBL/GenBank/DDBJ databases">
        <title>Comparative genomics of biotechnologically important yeasts.</title>
        <authorList>
            <consortium name="DOE Joint Genome Institute"/>
            <person name="Riley R."/>
            <person name="Haridas S."/>
            <person name="Wolfe K.H."/>
            <person name="Lopes M.R."/>
            <person name="Hittinger C.T."/>
            <person name="Goker M."/>
            <person name="Salamov A."/>
            <person name="Wisecaver J."/>
            <person name="Long T.M."/>
            <person name="Aerts A.L."/>
            <person name="Barry K."/>
            <person name="Choi C."/>
            <person name="Clum A."/>
            <person name="Coughlan A.Y."/>
            <person name="Deshpande S."/>
            <person name="Douglass A.P."/>
            <person name="Hanson S.J."/>
            <person name="Klenk H.-P."/>
            <person name="Labutti K."/>
            <person name="Lapidus A."/>
            <person name="Lindquist E."/>
            <person name="Lipzen A."/>
            <person name="Meier-Kolthoff J.P."/>
            <person name="Ohm R.A."/>
            <person name="Otillar R.P."/>
            <person name="Pangilinan J."/>
            <person name="Peng Y."/>
            <person name="Rokas A."/>
            <person name="Rosa C.A."/>
            <person name="Scheuner C."/>
            <person name="Sibirny A.A."/>
            <person name="Slot J.C."/>
            <person name="Stielow J.B."/>
            <person name="Sun H."/>
            <person name="Kurtzman C.P."/>
            <person name="Blackwell M."/>
            <person name="Grigoriev I.V."/>
            <person name="Jeffries T.W."/>
        </authorList>
    </citation>
    <scope>NUCLEOTIDE SEQUENCE [LARGE SCALE GENOMIC DNA]</scope>
    <source>
        <strain evidence="3">NRRL Y-17324</strain>
    </source>
</reference>
<dbReference type="RefSeq" id="XP_020063207.1">
    <property type="nucleotide sequence ID" value="XM_020207973.1"/>
</dbReference>
<protein>
    <submittedName>
        <fullName evidence="2">Uncharacterized protein</fullName>
    </submittedName>
</protein>